<comment type="caution">
    <text evidence="11">The sequence shown here is derived from an EMBL/GenBank/DDBJ whole genome shotgun (WGS) entry which is preliminary data.</text>
</comment>
<dbReference type="GO" id="GO:0004930">
    <property type="term" value="F:G protein-coupled receptor activity"/>
    <property type="evidence" value="ECO:0007669"/>
    <property type="project" value="UniProtKB-KW"/>
</dbReference>
<reference evidence="11" key="1">
    <citation type="submission" date="2020-04" db="EMBL/GenBank/DDBJ databases">
        <authorList>
            <person name="Alioto T."/>
            <person name="Alioto T."/>
            <person name="Gomez Garrido J."/>
        </authorList>
    </citation>
    <scope>NUCLEOTIDE SEQUENCE</scope>
    <source>
        <strain evidence="11">A484AB</strain>
    </source>
</reference>
<sequence length="342" mass="38787">MPYFQGLFEKRCLTIGAPTQLSFFTTAFSILFTILNVPGNFLVILAVAKDPYKNLRTPFNYLMANLALADLIVGTVTDPMSIYNHWKEGINAKLLKREVQIFHMSYFISCTASVLSLATLAVERYLAISNPHTYRNRFTTKRVFATAGCIWLVSFTIPFIYFEVGTVTYAFIFANTAIVLAIAITCFTFGLMIRAFQHRARSDAPIAITNHNVEHENSTTHAVGRNAQSQTAAKWERKVTKMFLVVLLALLCCYGPSTVFIYAMSFCESCSCTALHWFRDLQFLFVIMNSSVNFFCYALRSRRFKNAFAHILKIKRMGEAEPVSNSGTRFTHCSTDRIDTRI</sequence>
<keyword evidence="9 10" id="KW-0807">Transducer</keyword>
<evidence type="ECO:0000256" key="7">
    <source>
        <dbReference type="ARBA" id="ARBA00023170"/>
    </source>
</evidence>
<dbReference type="PRINTS" id="PR00237">
    <property type="entry name" value="GPCRRHODOPSN"/>
</dbReference>
<dbReference type="GO" id="GO:0005886">
    <property type="term" value="C:plasma membrane"/>
    <property type="evidence" value="ECO:0007669"/>
    <property type="project" value="UniProtKB-SubCell"/>
</dbReference>
<keyword evidence="4" id="KW-1133">Transmembrane helix</keyword>
<dbReference type="PROSITE" id="PS00237">
    <property type="entry name" value="G_PROTEIN_RECEP_F1_1"/>
    <property type="match status" value="1"/>
</dbReference>
<evidence type="ECO:0000313" key="12">
    <source>
        <dbReference type="Proteomes" id="UP001152795"/>
    </source>
</evidence>
<keyword evidence="2" id="KW-1003">Cell membrane</keyword>
<accession>A0A6S7FLV1</accession>
<keyword evidence="5 10" id="KW-0297">G-protein coupled receptor</keyword>
<dbReference type="Gene3D" id="1.20.1070.10">
    <property type="entry name" value="Rhodopsin 7-helix transmembrane proteins"/>
    <property type="match status" value="1"/>
</dbReference>
<gene>
    <name evidence="11" type="ORF">PACLA_8A086440</name>
</gene>
<organism evidence="11 12">
    <name type="scientific">Paramuricea clavata</name>
    <name type="common">Red gorgonian</name>
    <name type="synonym">Violescent sea-whip</name>
    <dbReference type="NCBI Taxonomy" id="317549"/>
    <lineage>
        <taxon>Eukaryota</taxon>
        <taxon>Metazoa</taxon>
        <taxon>Cnidaria</taxon>
        <taxon>Anthozoa</taxon>
        <taxon>Octocorallia</taxon>
        <taxon>Malacalcyonacea</taxon>
        <taxon>Plexauridae</taxon>
        <taxon>Paramuricea</taxon>
    </lineage>
</organism>
<keyword evidence="7 10" id="KW-0675">Receptor</keyword>
<evidence type="ECO:0000256" key="5">
    <source>
        <dbReference type="ARBA" id="ARBA00023040"/>
    </source>
</evidence>
<protein>
    <submittedName>
        <fullName evidence="11">Adrenocorticotropic hormone receptor-like</fullName>
    </submittedName>
</protein>
<proteinExistence type="inferred from homology"/>
<keyword evidence="12" id="KW-1185">Reference proteome</keyword>
<dbReference type="PANTHER" id="PTHR24246">
    <property type="entry name" value="OLFACTORY RECEPTOR AND ADENOSINE RECEPTOR"/>
    <property type="match status" value="1"/>
</dbReference>
<dbReference type="SMART" id="SM01381">
    <property type="entry name" value="7TM_GPCR_Srsx"/>
    <property type="match status" value="1"/>
</dbReference>
<evidence type="ECO:0000313" key="11">
    <source>
        <dbReference type="EMBL" id="CAB3976936.1"/>
    </source>
</evidence>
<evidence type="ECO:0000256" key="2">
    <source>
        <dbReference type="ARBA" id="ARBA00022475"/>
    </source>
</evidence>
<dbReference type="PANTHER" id="PTHR24246:SF27">
    <property type="entry name" value="ADENOSINE RECEPTOR, ISOFORM A"/>
    <property type="match status" value="1"/>
</dbReference>
<dbReference type="InterPro" id="IPR017452">
    <property type="entry name" value="GPCR_Rhodpsn_7TM"/>
</dbReference>
<dbReference type="PROSITE" id="PS50262">
    <property type="entry name" value="G_PROTEIN_RECEP_F1_2"/>
    <property type="match status" value="1"/>
</dbReference>
<comment type="similarity">
    <text evidence="10">Belongs to the G-protein coupled receptor 1 family.</text>
</comment>
<dbReference type="Pfam" id="PF00001">
    <property type="entry name" value="7tm_1"/>
    <property type="match status" value="1"/>
</dbReference>
<dbReference type="SUPFAM" id="SSF81321">
    <property type="entry name" value="Family A G protein-coupled receptor-like"/>
    <property type="match status" value="1"/>
</dbReference>
<dbReference type="InterPro" id="IPR000276">
    <property type="entry name" value="GPCR_Rhodpsn"/>
</dbReference>
<keyword evidence="3 10" id="KW-0812">Transmembrane</keyword>
<evidence type="ECO:0000256" key="4">
    <source>
        <dbReference type="ARBA" id="ARBA00022989"/>
    </source>
</evidence>
<dbReference type="EMBL" id="CACRXK020000021">
    <property type="protein sequence ID" value="CAB3976936.1"/>
    <property type="molecule type" value="Genomic_DNA"/>
</dbReference>
<evidence type="ECO:0000256" key="1">
    <source>
        <dbReference type="ARBA" id="ARBA00004651"/>
    </source>
</evidence>
<dbReference type="CDD" id="cd00637">
    <property type="entry name" value="7tm_classA_rhodopsin-like"/>
    <property type="match status" value="1"/>
</dbReference>
<dbReference type="AlphaFoldDB" id="A0A6S7FLV1"/>
<dbReference type="Proteomes" id="UP001152795">
    <property type="component" value="Unassembled WGS sequence"/>
</dbReference>
<evidence type="ECO:0000256" key="3">
    <source>
        <dbReference type="ARBA" id="ARBA00022692"/>
    </source>
</evidence>
<name>A0A6S7FLV1_PARCT</name>
<evidence type="ECO:0000256" key="10">
    <source>
        <dbReference type="RuleBase" id="RU000688"/>
    </source>
</evidence>
<keyword evidence="8" id="KW-0325">Glycoprotein</keyword>
<evidence type="ECO:0000256" key="9">
    <source>
        <dbReference type="ARBA" id="ARBA00023224"/>
    </source>
</evidence>
<evidence type="ECO:0000256" key="6">
    <source>
        <dbReference type="ARBA" id="ARBA00023136"/>
    </source>
</evidence>
<evidence type="ECO:0000256" key="8">
    <source>
        <dbReference type="ARBA" id="ARBA00023180"/>
    </source>
</evidence>
<comment type="subcellular location">
    <subcellularLocation>
        <location evidence="1">Cell membrane</location>
        <topology evidence="1">Multi-pass membrane protein</topology>
    </subcellularLocation>
</comment>
<keyword evidence="6" id="KW-0472">Membrane</keyword>
<dbReference type="OrthoDB" id="5960696at2759"/>